<accession>A0AAU8MW43</accession>
<dbReference type="Pfam" id="PF13575">
    <property type="entry name" value="DUF4135"/>
    <property type="match status" value="1"/>
</dbReference>
<dbReference type="RefSeq" id="WP_363799935.1">
    <property type="nucleotide sequence ID" value="NZ_CP159925.1"/>
</dbReference>
<name>A0AAU8MW43_9GAMM</name>
<dbReference type="InterPro" id="IPR025410">
    <property type="entry name" value="Lant_dehyd"/>
</dbReference>
<feature type="domain" description="Lantibiotic biosynthesis protein dehydration" evidence="1">
    <location>
        <begin position="130"/>
        <end position="258"/>
    </location>
</feature>
<reference evidence="2" key="1">
    <citation type="submission" date="2024-06" db="EMBL/GenBank/DDBJ databases">
        <authorList>
            <person name="Li S."/>
        </authorList>
    </citation>
    <scope>NUCLEOTIDE SEQUENCE</scope>
    <source>
        <strain evidence="2">SR10</strain>
    </source>
</reference>
<dbReference type="InterPro" id="IPR046732">
    <property type="entry name" value="DUF6624"/>
</dbReference>
<protein>
    <submittedName>
        <fullName evidence="2">DUF4135 domain-containing protein</fullName>
    </submittedName>
</protein>
<gene>
    <name evidence="2" type="ORF">ABU614_07885</name>
</gene>
<evidence type="ECO:0000313" key="2">
    <source>
        <dbReference type="EMBL" id="XCO76690.1"/>
    </source>
</evidence>
<dbReference type="Pfam" id="PF20329">
    <property type="entry name" value="DUF6624"/>
    <property type="match status" value="1"/>
</dbReference>
<organism evidence="2">
    <name type="scientific">Lysobacter firmicutimachus</name>
    <dbReference type="NCBI Taxonomy" id="1792846"/>
    <lineage>
        <taxon>Bacteria</taxon>
        <taxon>Pseudomonadati</taxon>
        <taxon>Pseudomonadota</taxon>
        <taxon>Gammaproteobacteria</taxon>
        <taxon>Lysobacterales</taxon>
        <taxon>Lysobacteraceae</taxon>
        <taxon>Lysobacter</taxon>
    </lineage>
</organism>
<dbReference type="EMBL" id="CP159925">
    <property type="protein sequence ID" value="XCO76690.1"/>
    <property type="molecule type" value="Genomic_DNA"/>
</dbReference>
<sequence length="791" mass="86702">MSESLLDLAPAPARAAPPASPAARRLLAAVAGGGSAWWWPRRARIGEDGLLVPLRAWRGARAARRIGAALHDARLAPWLRFLDALDRDCAALARAHARRVAPSALALDNGELHAPVLDLALHWCLAPRRPRLEARLRALRERHREFLALFLRRLRRDLRSGALQRQAGADGRVAALWAHPEETHHGGQRVLRATWDNGVALAYKPRPADAEIAFLGADGVFAWINGLRGGPAALRLPTLNSFHGDGRDRDYLWQEWIGAPPGYGRVRGGPLRAVRLSRSRARRLWRDAGALAGACFGFGLVDLGPGNVVCGLRRGRPQLLPVDLEVCLFPVQGLEDTGLTVGDRDRGRYPAGFERDPGRGDSEGPDWAFFDADDGSARLCAVARPWRRESAPGLVADRDGRVGYGAYAPDFLRGLFDLWMRIHCHRDALGAAVGGRLRGRLTRVLLRPTPAYAEALDPFAGAAPDLRGYVAAERAQLRRGDVPYFYTRLDRPAPLLTLPPPPGTPHAVAGRLPHPRAQLNPQPARARGEGFGLLDLAVAARDAIAHVMADLSAAHGVCGELHEPRLGVRLQWWGAQDGEACFDWARQDRRVICRWQGEQVGLRVEALSAPAEPAAPQDDAEAVAARLLRIDRIDAALRTPWTDGGFADPALEARLDAHVRESMAWLQAVVDRHGWPGRTLVGEAAAAAACRLLQHADGPRAFQDRCLRLIAAAARAGDMALRELAYLTDALRVQRGRKQRYGTKFRRRGQGFEPCPIERPGQVDHRRLAMGLEPLAEYAERIRRQFAAARG</sequence>
<dbReference type="AlphaFoldDB" id="A0AAU8MW43"/>
<proteinExistence type="predicted"/>
<evidence type="ECO:0000259" key="1">
    <source>
        <dbReference type="Pfam" id="PF13575"/>
    </source>
</evidence>